<keyword evidence="3" id="KW-1185">Reference proteome</keyword>
<organism evidence="2 3">
    <name type="scientific">Cohnella terricola</name>
    <dbReference type="NCBI Taxonomy" id="1289167"/>
    <lineage>
        <taxon>Bacteria</taxon>
        <taxon>Bacillati</taxon>
        <taxon>Bacillota</taxon>
        <taxon>Bacilli</taxon>
        <taxon>Bacillales</taxon>
        <taxon>Paenibacillaceae</taxon>
        <taxon>Cohnella</taxon>
    </lineage>
</organism>
<reference evidence="2 3" key="1">
    <citation type="submission" date="2019-07" db="EMBL/GenBank/DDBJ databases">
        <authorList>
            <person name="Kim J."/>
        </authorList>
    </citation>
    <scope>NUCLEOTIDE SEQUENCE [LARGE SCALE GENOMIC DNA]</scope>
    <source>
        <strain evidence="2 3">G13</strain>
    </source>
</reference>
<name>A0A559JAG6_9BACL</name>
<evidence type="ECO:0000313" key="2">
    <source>
        <dbReference type="EMBL" id="TVX96878.1"/>
    </source>
</evidence>
<dbReference type="AlphaFoldDB" id="A0A559JAG6"/>
<gene>
    <name evidence="2" type="ORF">FPZ45_19990</name>
</gene>
<keyword evidence="1" id="KW-1133">Transmembrane helix</keyword>
<dbReference type="EMBL" id="VNJJ01000014">
    <property type="protein sequence ID" value="TVX96878.1"/>
    <property type="molecule type" value="Genomic_DNA"/>
</dbReference>
<feature type="transmembrane region" description="Helical" evidence="1">
    <location>
        <begin position="150"/>
        <end position="171"/>
    </location>
</feature>
<dbReference type="OrthoDB" id="1928173at2"/>
<keyword evidence="1" id="KW-0812">Transmembrane</keyword>
<dbReference type="Proteomes" id="UP000316330">
    <property type="component" value="Unassembled WGS sequence"/>
</dbReference>
<proteinExistence type="predicted"/>
<evidence type="ECO:0000313" key="3">
    <source>
        <dbReference type="Proteomes" id="UP000316330"/>
    </source>
</evidence>
<evidence type="ECO:0000256" key="1">
    <source>
        <dbReference type="SAM" id="Phobius"/>
    </source>
</evidence>
<protein>
    <submittedName>
        <fullName evidence="2">DUF2812 domain-containing protein</fullName>
    </submittedName>
</protein>
<sequence length="180" mass="20340">MGKHTKYISSGGLAFTERGDMRKLSRLSAKGWHLEAFAFLGYRLRKGEPRALEYVVDYHRVAPDEMDDYVGLFKAGGWTKVCSIGADIHIFSAVPGTKPIYSDKETNLEKYRRSVRNLQPLLLFPLVTILLFVIRYIANEFDAPRFLGQSLQVIGTLGIVLSVPILMTYAASRLRLRRAS</sequence>
<keyword evidence="1" id="KW-0472">Membrane</keyword>
<accession>A0A559JAG6</accession>
<feature type="transmembrane region" description="Helical" evidence="1">
    <location>
        <begin position="120"/>
        <end position="138"/>
    </location>
</feature>
<dbReference type="InterPro" id="IPR021359">
    <property type="entry name" value="DUF2812"/>
</dbReference>
<dbReference type="RefSeq" id="WP_144705781.1">
    <property type="nucleotide sequence ID" value="NZ_VNJJ01000014.1"/>
</dbReference>
<comment type="caution">
    <text evidence="2">The sequence shown here is derived from an EMBL/GenBank/DDBJ whole genome shotgun (WGS) entry which is preliminary data.</text>
</comment>
<dbReference type="Pfam" id="PF11193">
    <property type="entry name" value="DUF2812"/>
    <property type="match status" value="1"/>
</dbReference>